<protein>
    <submittedName>
        <fullName evidence="13">JmjC-domain-containing protein</fullName>
    </submittedName>
</protein>
<keyword evidence="2" id="KW-0479">Metal-binding</keyword>
<comment type="subcellular location">
    <subcellularLocation>
        <location evidence="1">Nucleus</location>
    </subcellularLocation>
</comment>
<sequence>MYDKLLLQPCPALRPTAQQFEDPIGYLSLPEVTSLGAEYGIVKVIPPSNWKPPFLIASSFKFHTRLQKLSDLGLTTRSRKFFRDNVNRFLKMRRKRQLRLSFPVKNVGRDRVNVYYYDLYLEVEKLGGPEAMEDPQWESINTKFGVKDTKSNTIRDEYELSIKAYALFLSHNNQNYDFPDSESDDEYDNCLICGKHDHPSKTLLCDNCDNPFHMTCLASPLTAIPTGTWYCDKCLIGTGEYGFEEHVDIKYTLPEFYQMCQEFEQEFIQQYNKNEPLTVDIIEQKFWEFIDIQKSDLEVKYGADIHNLKPGEISGFPMPNTPGIPLDDPAIQSYINHPFNLTKLPFAKGSLLNYINTSISGMTVPWIYIGTLLSTFCWHVEDHYTLSANYCHFGATKKWYGIPSSQAHQFEKLMKESAPDLFKKQPDLLHQLVTLLSPMTLVKNGIKCVYADQNPNEFVITFPRVYHSGFNCGFNFNEAVNFTMDEWLEHGAQSIHDYKLIKKENVFNHYQLIENIIREFNKKIHNKESVSPNEIRLVGRCLSSFESFAQKQRDTLNKLDKSRYLIKHKPKIFKPRSFADEQKGTFNLDQTEEEEDLCDTCKTHISYQYCIINNKSHEFGIRKVEIKQEPLSPKPETINKTAVNIMTTRIPIHQLLTPESSPYDHQKPDSNVDLGKITKSEASKHLSQLSEQESKLCREAEFKQLVDQAKRAAVEADDKNKRRKSRRLQELEEKPFQEMSRMRSSKMSLVQVKSSLRQLNQKETIKLCLDCLTNNYGATGSMAPEGSVLLYEISPLQLDSFIEEAKANLRASS</sequence>
<dbReference type="Gene3D" id="2.60.120.650">
    <property type="entry name" value="Cupin"/>
    <property type="match status" value="1"/>
</dbReference>
<dbReference type="PANTHER" id="PTHR10694">
    <property type="entry name" value="LYSINE-SPECIFIC DEMETHYLASE"/>
    <property type="match status" value="1"/>
</dbReference>
<dbReference type="SUPFAM" id="SSF46774">
    <property type="entry name" value="ARID-like"/>
    <property type="match status" value="1"/>
</dbReference>
<dbReference type="Pfam" id="PF00628">
    <property type="entry name" value="PHD"/>
    <property type="match status" value="1"/>
</dbReference>
<feature type="compositionally biased region" description="Basic and acidic residues" evidence="8">
    <location>
        <begin position="711"/>
        <end position="720"/>
    </location>
</feature>
<accession>A0A1E4SE02</accession>
<evidence type="ECO:0000313" key="13">
    <source>
        <dbReference type="EMBL" id="ODV77713.1"/>
    </source>
</evidence>
<dbReference type="Gene3D" id="1.10.150.60">
    <property type="entry name" value="ARID DNA-binding domain"/>
    <property type="match status" value="1"/>
</dbReference>
<dbReference type="PROSITE" id="PS01359">
    <property type="entry name" value="ZF_PHD_1"/>
    <property type="match status" value="1"/>
</dbReference>
<evidence type="ECO:0000256" key="5">
    <source>
        <dbReference type="ARBA" id="ARBA00023004"/>
    </source>
</evidence>
<dbReference type="SMART" id="SM00545">
    <property type="entry name" value="JmjN"/>
    <property type="match status" value="1"/>
</dbReference>
<dbReference type="PROSITE" id="PS50016">
    <property type="entry name" value="ZF_PHD_2"/>
    <property type="match status" value="1"/>
</dbReference>
<dbReference type="InterPro" id="IPR003347">
    <property type="entry name" value="JmjC_dom"/>
</dbReference>
<dbReference type="EMBL" id="KV453914">
    <property type="protein sequence ID" value="ODV77713.1"/>
    <property type="molecule type" value="Genomic_DNA"/>
</dbReference>
<dbReference type="InterPro" id="IPR019787">
    <property type="entry name" value="Znf_PHD-finger"/>
</dbReference>
<dbReference type="GO" id="GO:0045944">
    <property type="term" value="P:positive regulation of transcription by RNA polymerase II"/>
    <property type="evidence" value="ECO:0007669"/>
    <property type="project" value="EnsemblFungi"/>
</dbReference>
<evidence type="ECO:0000256" key="3">
    <source>
        <dbReference type="ARBA" id="ARBA00022771"/>
    </source>
</evidence>
<evidence type="ECO:0000259" key="11">
    <source>
        <dbReference type="PROSITE" id="PS51183"/>
    </source>
</evidence>
<dbReference type="GO" id="GO:0008270">
    <property type="term" value="F:zinc ion binding"/>
    <property type="evidence" value="ECO:0007669"/>
    <property type="project" value="UniProtKB-KW"/>
</dbReference>
<name>A0A1E4SE02_9ASCO</name>
<dbReference type="GO" id="GO:1902275">
    <property type="term" value="P:regulation of chromatin organization"/>
    <property type="evidence" value="ECO:0007669"/>
    <property type="project" value="EnsemblFungi"/>
</dbReference>
<reference evidence="14" key="1">
    <citation type="submission" date="2016-05" db="EMBL/GenBank/DDBJ databases">
        <title>Comparative genomics of biotechnologically important yeasts.</title>
        <authorList>
            <consortium name="DOE Joint Genome Institute"/>
            <person name="Riley R."/>
            <person name="Haridas S."/>
            <person name="Wolfe K.H."/>
            <person name="Lopes M.R."/>
            <person name="Hittinger C.T."/>
            <person name="Goker M."/>
            <person name="Salamov A."/>
            <person name="Wisecaver J."/>
            <person name="Long T.M."/>
            <person name="Aerts A.L."/>
            <person name="Barry K."/>
            <person name="Choi C."/>
            <person name="Clum A."/>
            <person name="Coughlan A.Y."/>
            <person name="Deshpande S."/>
            <person name="Douglass A.P."/>
            <person name="Hanson S.J."/>
            <person name="Klenk H.-P."/>
            <person name="Labutti K."/>
            <person name="Lapidus A."/>
            <person name="Lindquist E."/>
            <person name="Lipzen A."/>
            <person name="Meier-Kolthoff J.P."/>
            <person name="Ohm R.A."/>
            <person name="Otillar R.P."/>
            <person name="Pangilinan J."/>
            <person name="Peng Y."/>
            <person name="Rokas A."/>
            <person name="Rosa C.A."/>
            <person name="Scheuner C."/>
            <person name="Sibirny A.A."/>
            <person name="Slot J.C."/>
            <person name="Stielow J.B."/>
            <person name="Sun H."/>
            <person name="Kurtzman C.P."/>
            <person name="Blackwell M."/>
            <person name="Grigoriev I.V."/>
            <person name="Jeffries T.W."/>
        </authorList>
    </citation>
    <scope>NUCLEOTIDE SEQUENCE [LARGE SCALE GENOMIC DNA]</scope>
    <source>
        <strain evidence="14">NRRL Y-17324</strain>
    </source>
</reference>
<dbReference type="Gene3D" id="3.30.40.10">
    <property type="entry name" value="Zinc/RING finger domain, C3HC4 (zinc finger)"/>
    <property type="match status" value="1"/>
</dbReference>
<evidence type="ECO:0000256" key="2">
    <source>
        <dbReference type="ARBA" id="ARBA00022723"/>
    </source>
</evidence>
<dbReference type="InterPro" id="IPR013083">
    <property type="entry name" value="Znf_RING/FYVE/PHD"/>
</dbReference>
<dbReference type="STRING" id="984487.A0A1E4SE02"/>
<keyword evidence="4" id="KW-0862">Zinc</keyword>
<dbReference type="OrthoDB" id="1678912at2759"/>
<keyword evidence="6" id="KW-0539">Nucleus</keyword>
<dbReference type="GO" id="GO:0060623">
    <property type="term" value="P:regulation of chromosome condensation"/>
    <property type="evidence" value="ECO:0007669"/>
    <property type="project" value="EnsemblFungi"/>
</dbReference>
<feature type="compositionally biased region" description="Basic and acidic residues" evidence="8">
    <location>
        <begin position="727"/>
        <end position="736"/>
    </location>
</feature>
<dbReference type="AlphaFoldDB" id="A0A1E4SE02"/>
<dbReference type="PROSITE" id="PS51184">
    <property type="entry name" value="JMJC"/>
    <property type="match status" value="1"/>
</dbReference>
<feature type="region of interest" description="Disordered" evidence="8">
    <location>
        <begin position="711"/>
        <end position="744"/>
    </location>
</feature>
<dbReference type="Pfam" id="PF02375">
    <property type="entry name" value="JmjN"/>
    <property type="match status" value="1"/>
</dbReference>
<dbReference type="GO" id="GO:0000183">
    <property type="term" value="P:rDNA heterochromatin formation"/>
    <property type="evidence" value="ECO:0007669"/>
    <property type="project" value="EnsemblFungi"/>
</dbReference>
<evidence type="ECO:0000256" key="8">
    <source>
        <dbReference type="SAM" id="MobiDB-lite"/>
    </source>
</evidence>
<evidence type="ECO:0000259" key="9">
    <source>
        <dbReference type="PROSITE" id="PS50016"/>
    </source>
</evidence>
<dbReference type="SMART" id="SM00249">
    <property type="entry name" value="PHD"/>
    <property type="match status" value="1"/>
</dbReference>
<dbReference type="InterPro" id="IPR003349">
    <property type="entry name" value="JmjN"/>
</dbReference>
<dbReference type="GO" id="GO:0043934">
    <property type="term" value="P:sporulation"/>
    <property type="evidence" value="ECO:0007669"/>
    <property type="project" value="EnsemblFungi"/>
</dbReference>
<dbReference type="InterPro" id="IPR036431">
    <property type="entry name" value="ARID_dom_sf"/>
</dbReference>
<feature type="domain" description="JmjC" evidence="12">
    <location>
        <begin position="333"/>
        <end position="499"/>
    </location>
</feature>
<dbReference type="GO" id="GO:0005634">
    <property type="term" value="C:nucleus"/>
    <property type="evidence" value="ECO:0007669"/>
    <property type="project" value="UniProtKB-SubCell"/>
</dbReference>
<feature type="domain" description="ARID" evidence="10">
    <location>
        <begin position="76"/>
        <end position="170"/>
    </location>
</feature>
<evidence type="ECO:0000256" key="7">
    <source>
        <dbReference type="PROSITE-ProRule" id="PRU00146"/>
    </source>
</evidence>
<dbReference type="GO" id="GO:0071041">
    <property type="term" value="P:antisense RNA transcript catabolic process"/>
    <property type="evidence" value="ECO:0007669"/>
    <property type="project" value="EnsemblFungi"/>
</dbReference>
<dbReference type="InterPro" id="IPR011011">
    <property type="entry name" value="Znf_FYVE_PHD"/>
</dbReference>
<dbReference type="SMART" id="SM01014">
    <property type="entry name" value="ARID"/>
    <property type="match status" value="1"/>
</dbReference>
<evidence type="ECO:0000256" key="4">
    <source>
        <dbReference type="ARBA" id="ARBA00022833"/>
    </source>
</evidence>
<gene>
    <name evidence="13" type="ORF">CANTADRAFT_7214</name>
</gene>
<proteinExistence type="predicted"/>
<keyword evidence="3 7" id="KW-0863">Zinc-finger</keyword>
<dbReference type="GeneID" id="30985215"/>
<evidence type="ECO:0000259" key="12">
    <source>
        <dbReference type="PROSITE" id="PS51184"/>
    </source>
</evidence>
<dbReference type="PROSITE" id="PS51183">
    <property type="entry name" value="JMJN"/>
    <property type="match status" value="1"/>
</dbReference>
<dbReference type="InterPro" id="IPR001606">
    <property type="entry name" value="ARID_dom"/>
</dbReference>
<dbReference type="InterPro" id="IPR001965">
    <property type="entry name" value="Znf_PHD"/>
</dbReference>
<dbReference type="GO" id="GO:0003677">
    <property type="term" value="F:DNA binding"/>
    <property type="evidence" value="ECO:0007669"/>
    <property type="project" value="InterPro"/>
</dbReference>
<dbReference type="PANTHER" id="PTHR10694:SF33">
    <property type="entry name" value="LYSINE-SPECIFIC DEMETHYLASE 5"/>
    <property type="match status" value="1"/>
</dbReference>
<dbReference type="SUPFAM" id="SSF57903">
    <property type="entry name" value="FYVE/PHD zinc finger"/>
    <property type="match status" value="1"/>
</dbReference>
<dbReference type="SMART" id="SM00558">
    <property type="entry name" value="JmjC"/>
    <property type="match status" value="1"/>
</dbReference>
<dbReference type="RefSeq" id="XP_020062835.1">
    <property type="nucleotide sequence ID" value="XM_020211079.1"/>
</dbReference>
<dbReference type="GO" id="GO:0000278">
    <property type="term" value="P:mitotic cell cycle"/>
    <property type="evidence" value="ECO:0007669"/>
    <property type="project" value="EnsemblFungi"/>
</dbReference>
<dbReference type="InterPro" id="IPR019786">
    <property type="entry name" value="Zinc_finger_PHD-type_CS"/>
</dbReference>
<dbReference type="GO" id="GO:0000122">
    <property type="term" value="P:negative regulation of transcription by RNA polymerase II"/>
    <property type="evidence" value="ECO:0007669"/>
    <property type="project" value="EnsemblFungi"/>
</dbReference>
<organism evidence="13 14">
    <name type="scientific">Suhomyces tanzawaensis NRRL Y-17324</name>
    <dbReference type="NCBI Taxonomy" id="984487"/>
    <lineage>
        <taxon>Eukaryota</taxon>
        <taxon>Fungi</taxon>
        <taxon>Dikarya</taxon>
        <taxon>Ascomycota</taxon>
        <taxon>Saccharomycotina</taxon>
        <taxon>Pichiomycetes</taxon>
        <taxon>Debaryomycetaceae</taxon>
        <taxon>Suhomyces</taxon>
    </lineage>
</organism>
<feature type="domain" description="PHD-type" evidence="9">
    <location>
        <begin position="187"/>
        <end position="237"/>
    </location>
</feature>
<dbReference type="GO" id="GO:0034647">
    <property type="term" value="F:histone H3K4me/H3K4me2/H3K4me3 demethylase activity"/>
    <property type="evidence" value="ECO:0007669"/>
    <property type="project" value="TreeGrafter"/>
</dbReference>
<dbReference type="GO" id="GO:0000785">
    <property type="term" value="C:chromatin"/>
    <property type="evidence" value="ECO:0007669"/>
    <property type="project" value="TreeGrafter"/>
</dbReference>
<evidence type="ECO:0000259" key="10">
    <source>
        <dbReference type="PROSITE" id="PS51011"/>
    </source>
</evidence>
<evidence type="ECO:0000313" key="14">
    <source>
        <dbReference type="Proteomes" id="UP000094285"/>
    </source>
</evidence>
<keyword evidence="5" id="KW-0408">Iron</keyword>
<evidence type="ECO:0000256" key="1">
    <source>
        <dbReference type="ARBA" id="ARBA00004123"/>
    </source>
</evidence>
<dbReference type="Pfam" id="PF02373">
    <property type="entry name" value="JmjC"/>
    <property type="match status" value="1"/>
</dbReference>
<keyword evidence="14" id="KW-1185">Reference proteome</keyword>
<dbReference type="Proteomes" id="UP000094285">
    <property type="component" value="Unassembled WGS sequence"/>
</dbReference>
<dbReference type="PROSITE" id="PS51011">
    <property type="entry name" value="ARID"/>
    <property type="match status" value="1"/>
</dbReference>
<dbReference type="CDD" id="cd15543">
    <property type="entry name" value="PHD_RSF1"/>
    <property type="match status" value="1"/>
</dbReference>
<evidence type="ECO:0000256" key="6">
    <source>
        <dbReference type="ARBA" id="ARBA00023242"/>
    </source>
</evidence>
<feature type="domain" description="JmjN" evidence="11">
    <location>
        <begin position="10"/>
        <end position="53"/>
    </location>
</feature>
<dbReference type="SUPFAM" id="SSF51197">
    <property type="entry name" value="Clavaminate synthase-like"/>
    <property type="match status" value="1"/>
</dbReference>